<dbReference type="OrthoDB" id="191037at2759"/>
<dbReference type="SMART" id="SM00256">
    <property type="entry name" value="FBOX"/>
    <property type="match status" value="1"/>
</dbReference>
<dbReference type="GO" id="GO:0080037">
    <property type="term" value="P:negative regulation of cytokinin-activated signaling pathway"/>
    <property type="evidence" value="ECO:0007669"/>
    <property type="project" value="InterPro"/>
</dbReference>
<dbReference type="SMART" id="SM00612">
    <property type="entry name" value="Kelch"/>
    <property type="match status" value="2"/>
</dbReference>
<dbReference type="GO" id="GO:2000762">
    <property type="term" value="P:regulation of phenylpropanoid metabolic process"/>
    <property type="evidence" value="ECO:0007669"/>
    <property type="project" value="InterPro"/>
</dbReference>
<dbReference type="InterPro" id="IPR044595">
    <property type="entry name" value="KMD1-4"/>
</dbReference>
<comment type="caution">
    <text evidence="2">The sequence shown here is derived from an EMBL/GenBank/DDBJ whole genome shotgun (WGS) entry which is preliminary data.</text>
</comment>
<dbReference type="AlphaFoldDB" id="A0A8T2SLA7"/>
<dbReference type="Proteomes" id="UP000825935">
    <property type="component" value="Chromosome 19"/>
</dbReference>
<accession>A0A8T2SLA7</accession>
<dbReference type="InterPro" id="IPR006652">
    <property type="entry name" value="Kelch_1"/>
</dbReference>
<feature type="domain" description="F-box" evidence="1">
    <location>
        <begin position="10"/>
        <end position="50"/>
    </location>
</feature>
<dbReference type="InterPro" id="IPR036047">
    <property type="entry name" value="F-box-like_dom_sf"/>
</dbReference>
<reference evidence="2" key="1">
    <citation type="submission" date="2021-08" db="EMBL/GenBank/DDBJ databases">
        <title>WGS assembly of Ceratopteris richardii.</title>
        <authorList>
            <person name="Marchant D.B."/>
            <person name="Chen G."/>
            <person name="Jenkins J."/>
            <person name="Shu S."/>
            <person name="Leebens-Mack J."/>
            <person name="Grimwood J."/>
            <person name="Schmutz J."/>
            <person name="Soltis P."/>
            <person name="Soltis D."/>
            <person name="Chen Z.-H."/>
        </authorList>
    </citation>
    <scope>NUCLEOTIDE SEQUENCE</scope>
    <source>
        <strain evidence="2">Whitten #5841</strain>
        <tissue evidence="2">Leaf</tissue>
    </source>
</reference>
<dbReference type="PANTHER" id="PTHR46407">
    <property type="entry name" value="OS02G0208700 PROTEIN"/>
    <property type="match status" value="1"/>
</dbReference>
<dbReference type="EMBL" id="CM035424">
    <property type="protein sequence ID" value="KAH7351623.1"/>
    <property type="molecule type" value="Genomic_DNA"/>
</dbReference>
<keyword evidence="3" id="KW-1185">Reference proteome</keyword>
<dbReference type="SUPFAM" id="SSF117281">
    <property type="entry name" value="Kelch motif"/>
    <property type="match status" value="1"/>
</dbReference>
<dbReference type="SUPFAM" id="SSF81383">
    <property type="entry name" value="F-box domain"/>
    <property type="match status" value="1"/>
</dbReference>
<name>A0A8T2SLA7_CERRI</name>
<evidence type="ECO:0000313" key="2">
    <source>
        <dbReference type="EMBL" id="KAH7351623.1"/>
    </source>
</evidence>
<dbReference type="Pfam" id="PF00646">
    <property type="entry name" value="F-box"/>
    <property type="match status" value="1"/>
</dbReference>
<dbReference type="Gene3D" id="2.120.10.80">
    <property type="entry name" value="Kelch-type beta propeller"/>
    <property type="match status" value="1"/>
</dbReference>
<sequence length="346" mass="37839">MAEPEVIPYLPLDIALDCLYRVPFNFFPTVRQVCSSWRTLFSSPSFSEARRTKGYQTHLACIVQAAPSTPGKSPVYSISAYDQKQNSWTVLPPIPDLSYGIPLFCSCVSLGSQIVVLGGWDPSSWTVLTYVYIYDFVQARWRRGASMPTARSFFGCAANEGRILVAGGHDSGKKALQSAEVYNIVTDAWEALPNMNQERDECKAVCLGGKFVVISGFSTDSQGQFASTAESFDFSKMEWRAEGSFWPAGRPPTSIVQFREQLYAILDGQLVRLRHAEKVWEPVCSLPAGVKAPACAVPLGDGILVVGFCGNGAITSVLWSVETPSSWKDLDASFGTVQHNACTVQV</sequence>
<protein>
    <recommendedName>
        <fullName evidence="1">F-box domain-containing protein</fullName>
    </recommendedName>
</protein>
<dbReference type="CDD" id="cd22152">
    <property type="entry name" value="F-box_AtAFR-like"/>
    <property type="match status" value="1"/>
</dbReference>
<dbReference type="OMA" id="NISMPNE"/>
<evidence type="ECO:0000313" key="3">
    <source>
        <dbReference type="Proteomes" id="UP000825935"/>
    </source>
</evidence>
<dbReference type="InterPro" id="IPR001810">
    <property type="entry name" value="F-box_dom"/>
</dbReference>
<organism evidence="2 3">
    <name type="scientific">Ceratopteris richardii</name>
    <name type="common">Triangle waterfern</name>
    <dbReference type="NCBI Taxonomy" id="49495"/>
    <lineage>
        <taxon>Eukaryota</taxon>
        <taxon>Viridiplantae</taxon>
        <taxon>Streptophyta</taxon>
        <taxon>Embryophyta</taxon>
        <taxon>Tracheophyta</taxon>
        <taxon>Polypodiopsida</taxon>
        <taxon>Polypodiidae</taxon>
        <taxon>Polypodiales</taxon>
        <taxon>Pteridineae</taxon>
        <taxon>Pteridaceae</taxon>
        <taxon>Parkerioideae</taxon>
        <taxon>Ceratopteris</taxon>
    </lineage>
</organism>
<dbReference type="InterPro" id="IPR015915">
    <property type="entry name" value="Kelch-typ_b-propeller"/>
</dbReference>
<gene>
    <name evidence="2" type="ORF">KP509_19G006600</name>
</gene>
<dbReference type="PANTHER" id="PTHR46407:SF3">
    <property type="entry name" value="OS02G0208700 PROTEIN"/>
    <property type="match status" value="1"/>
</dbReference>
<evidence type="ECO:0000259" key="1">
    <source>
        <dbReference type="SMART" id="SM00256"/>
    </source>
</evidence>
<proteinExistence type="predicted"/>
<dbReference type="Pfam" id="PF24681">
    <property type="entry name" value="Kelch_KLHDC2_KLHL20_DRC7"/>
    <property type="match status" value="1"/>
</dbReference>